<reference evidence="1" key="1">
    <citation type="submission" date="2020-02" db="EMBL/GenBank/DDBJ databases">
        <authorList>
            <person name="Palmer J.M."/>
        </authorList>
    </citation>
    <scope>NUCLEOTIDE SEQUENCE</scope>
    <source>
        <strain evidence="1">EPUS1.4</strain>
        <tissue evidence="1">Thallus</tissue>
    </source>
</reference>
<dbReference type="AlphaFoldDB" id="A0A8H7E7U1"/>
<organism evidence="1 2">
    <name type="scientific">Endocarpon pusillum</name>
    <dbReference type="NCBI Taxonomy" id="364733"/>
    <lineage>
        <taxon>Eukaryota</taxon>
        <taxon>Fungi</taxon>
        <taxon>Dikarya</taxon>
        <taxon>Ascomycota</taxon>
        <taxon>Pezizomycotina</taxon>
        <taxon>Eurotiomycetes</taxon>
        <taxon>Chaetothyriomycetidae</taxon>
        <taxon>Verrucariales</taxon>
        <taxon>Verrucariaceae</taxon>
        <taxon>Endocarpon</taxon>
    </lineage>
</organism>
<comment type="caution">
    <text evidence="1">The sequence shown here is derived from an EMBL/GenBank/DDBJ whole genome shotgun (WGS) entry which is preliminary data.</text>
</comment>
<protein>
    <submittedName>
        <fullName evidence="1">Uncharacterized protein</fullName>
    </submittedName>
</protein>
<proteinExistence type="predicted"/>
<name>A0A8H7E7U1_9EURO</name>
<evidence type="ECO:0000313" key="2">
    <source>
        <dbReference type="Proteomes" id="UP000606974"/>
    </source>
</evidence>
<dbReference type="Proteomes" id="UP000606974">
    <property type="component" value="Unassembled WGS sequence"/>
</dbReference>
<keyword evidence="2" id="KW-1185">Reference proteome</keyword>
<gene>
    <name evidence="1" type="ORF">GJ744_003778</name>
</gene>
<dbReference type="EMBL" id="JAACFV010000018">
    <property type="protein sequence ID" value="KAF7511615.1"/>
    <property type="molecule type" value="Genomic_DNA"/>
</dbReference>
<accession>A0A8H7E7U1</accession>
<sequence length="164" mass="18262">MFSFGNSHHPNGIYLRNKNLYWGRGYTMCTLTCFAAHHILPLQHRHRLGLQSRVLSASGSEPNFCRSAPAFESLKHRKPRSKLSQALHISHPQDALVYPDNHGIPSQGISNSDQRNSTDHHIVRMPKRVVEKQNTILLPFGGANSTFLIHSMSAGTQEGGSEKG</sequence>
<evidence type="ECO:0000313" key="1">
    <source>
        <dbReference type="EMBL" id="KAF7511615.1"/>
    </source>
</evidence>